<dbReference type="PANTHER" id="PTHR43581:SF2">
    <property type="entry name" value="EXCINUCLEASE ATPASE SUBUNIT"/>
    <property type="match status" value="1"/>
</dbReference>
<dbReference type="InterPro" id="IPR041685">
    <property type="entry name" value="AAA_GajA/Old/RecF-like"/>
</dbReference>
<sequence>MEIKYLSIKNFKSIRHMEISDIQNALILVGKNNTGKSSILHALRAVEGSYEISLDDFNETMQNIEIGFILSITEEDLHIFHKNGIVSQYKKYDLWKKDFESKLPSYKNEEITFTFIANKEGKQRFYDGKKKHNKYIREIFPTIYFIGTNRNLKQIQDDLFMLQEDSLLKIMRTNCCMFDPVKPCTHCFQCIGLIDQKSPKELNAFESAKLFEYKLYEMNIDQFEKRINESFHKNGGFEDIIFSMNYDVDQMLQVNAEAYNKERDISISVERLGRGMKSIYMLSLLEAYVMDENSLSSIILVEEPEMFLHPQLQKTASEILYRLAQKNQVIFTTHSPHLLANFSSRQLCQIILDEDSYSVAKKKTNISSVLDDLGYNASDLMNVDFVFIVEGKQDKYRLPLLLNHYYSEIYDEDGRLNRVAILTTNSCTNIKTYANLKYINQLYMKDRFLMIRDSDGKDRDMLGRQLCKYYDERNLVDVDHLPKVTRKNVLILKYYSFENYFLNPEIMSKLGVIESEDAFYEILYDKWREYLHRIKSGVHLIQMMGRDFTSPQDMKEHMEEIKTYMRGHNLFDIFYGRYKKEEKDLLKKYIEIAPRDEFSDILDAADSFIYFQSKTKQKDIQNETK</sequence>
<evidence type="ECO:0000313" key="5">
    <source>
        <dbReference type="Proteomes" id="UP001644750"/>
    </source>
</evidence>
<protein>
    <submittedName>
        <fullName evidence="3">AAA family ATPase</fullName>
    </submittedName>
    <submittedName>
        <fullName evidence="2">Predicted ATP-binding protein involved in virulence</fullName>
    </submittedName>
</protein>
<dbReference type="SUPFAM" id="SSF52540">
    <property type="entry name" value="P-loop containing nucleoside triphosphate hydrolases"/>
    <property type="match status" value="1"/>
</dbReference>
<organism evidence="2 4">
    <name type="scientific">Anaerostipes hadrus</name>
    <dbReference type="NCBI Taxonomy" id="649756"/>
    <lineage>
        <taxon>Bacteria</taxon>
        <taxon>Bacillati</taxon>
        <taxon>Bacillota</taxon>
        <taxon>Clostridia</taxon>
        <taxon>Lachnospirales</taxon>
        <taxon>Lachnospiraceae</taxon>
        <taxon>Anaerostipes</taxon>
    </lineage>
</organism>
<reference evidence="2 4" key="1">
    <citation type="submission" date="2015-09" db="EMBL/GenBank/DDBJ databases">
        <authorList>
            <consortium name="Pathogen Informatics"/>
        </authorList>
    </citation>
    <scope>NUCLEOTIDE SEQUENCE [LARGE SCALE GENOMIC DNA]</scope>
    <source>
        <strain evidence="2 4">2789STDY5834959</strain>
    </source>
</reference>
<dbReference type="InterPro" id="IPR027417">
    <property type="entry name" value="P-loop_NTPase"/>
</dbReference>
<dbReference type="EMBL" id="CYXY01000011">
    <property type="protein sequence ID" value="CUN00520.1"/>
    <property type="molecule type" value="Genomic_DNA"/>
</dbReference>
<accession>A0A173TDL5</accession>
<dbReference type="Proteomes" id="UP000095553">
    <property type="component" value="Unassembled WGS sequence"/>
</dbReference>
<evidence type="ECO:0000313" key="2">
    <source>
        <dbReference type="EMBL" id="CUN00520.1"/>
    </source>
</evidence>
<keyword evidence="5" id="KW-1185">Reference proteome</keyword>
<keyword evidence="2" id="KW-0067">ATP-binding</keyword>
<dbReference type="Pfam" id="PF13175">
    <property type="entry name" value="AAA_15"/>
    <property type="match status" value="1"/>
</dbReference>
<dbReference type="AlphaFoldDB" id="A0A173TDL5"/>
<dbReference type="Proteomes" id="UP001644750">
    <property type="component" value="Unassembled WGS sequence"/>
</dbReference>
<dbReference type="RefSeq" id="WP_055072952.1">
    <property type="nucleotide sequence ID" value="NZ_CACRSX010000061.1"/>
</dbReference>
<dbReference type="GO" id="GO:0005524">
    <property type="term" value="F:ATP binding"/>
    <property type="evidence" value="ECO:0007669"/>
    <property type="project" value="UniProtKB-KW"/>
</dbReference>
<dbReference type="EMBL" id="JAAITB010000043">
    <property type="protein sequence ID" value="NSJ80877.1"/>
    <property type="molecule type" value="Genomic_DNA"/>
</dbReference>
<evidence type="ECO:0000313" key="3">
    <source>
        <dbReference type="EMBL" id="NSJ80877.1"/>
    </source>
</evidence>
<feature type="domain" description="Endonuclease GajA/Old nuclease/RecF-like AAA" evidence="1">
    <location>
        <begin position="1"/>
        <end position="338"/>
    </location>
</feature>
<dbReference type="PANTHER" id="PTHR43581">
    <property type="entry name" value="ATP/GTP PHOSPHATASE"/>
    <property type="match status" value="1"/>
</dbReference>
<gene>
    <name evidence="2" type="ORF">ERS852571_01925</name>
    <name evidence="3" type="ORF">G5A72_15100</name>
</gene>
<reference evidence="3" key="3">
    <citation type="submission" date="2020-02" db="EMBL/GenBank/DDBJ databases">
        <authorList>
            <person name="Littmann E."/>
            <person name="Sorbara M."/>
        </authorList>
    </citation>
    <scope>NUCLEOTIDE SEQUENCE</scope>
    <source>
        <strain evidence="3">MSK.14.57</strain>
    </source>
</reference>
<dbReference type="InterPro" id="IPR051396">
    <property type="entry name" value="Bact_Antivir_Def_Nuclease"/>
</dbReference>
<keyword evidence="2" id="KW-0547">Nucleotide-binding</keyword>
<name>A0A173TDL5_ANAHA</name>
<reference evidence="3 5" key="2">
    <citation type="journal article" date="2020" name="Cell Host Microbe">
        <title>Functional and Genomic Variation between Human-Derived Isolates of Lachnospiraceae Reveals Inter- and Intra-Species Diversity.</title>
        <authorList>
            <person name="Sorbara M.T."/>
            <person name="Littmann E.R."/>
            <person name="Fontana E."/>
            <person name="Moody T.U."/>
            <person name="Kohout C.E."/>
            <person name="Gjonbalaj M."/>
            <person name="Eaton V."/>
            <person name="Seok R."/>
            <person name="Leiner I.M."/>
            <person name="Pamer E.G."/>
        </authorList>
    </citation>
    <scope>NUCLEOTIDE SEQUENCE [LARGE SCALE GENOMIC DNA]</scope>
    <source>
        <strain evidence="3 5">MSK.14.57</strain>
    </source>
</reference>
<evidence type="ECO:0000313" key="4">
    <source>
        <dbReference type="Proteomes" id="UP000095553"/>
    </source>
</evidence>
<dbReference type="Gene3D" id="3.40.50.300">
    <property type="entry name" value="P-loop containing nucleotide triphosphate hydrolases"/>
    <property type="match status" value="1"/>
</dbReference>
<evidence type="ECO:0000259" key="1">
    <source>
        <dbReference type="Pfam" id="PF13175"/>
    </source>
</evidence>
<proteinExistence type="predicted"/>